<dbReference type="GO" id="GO:0006355">
    <property type="term" value="P:regulation of DNA-templated transcription"/>
    <property type="evidence" value="ECO:0007669"/>
    <property type="project" value="InterPro"/>
</dbReference>
<dbReference type="AlphaFoldDB" id="A0A5M9ZVW4"/>
<sequence length="40" mass="4702">MAQKLAVSEGTIKTHLTRLEKKLGISSRQQIIVKWWNDHR</sequence>
<protein>
    <submittedName>
        <fullName evidence="2">Response regulator transcription factor</fullName>
    </submittedName>
</protein>
<comment type="caution">
    <text evidence="2">The sequence shown here is derived from an EMBL/GenBank/DDBJ whole genome shotgun (WGS) entry which is preliminary data.</text>
</comment>
<dbReference type="InterPro" id="IPR036388">
    <property type="entry name" value="WH-like_DNA-bd_sf"/>
</dbReference>
<feature type="domain" description="HTH luxR-type" evidence="1">
    <location>
        <begin position="1"/>
        <end position="39"/>
    </location>
</feature>
<dbReference type="GO" id="GO:0003677">
    <property type="term" value="F:DNA binding"/>
    <property type="evidence" value="ECO:0007669"/>
    <property type="project" value="InterPro"/>
</dbReference>
<gene>
    <name evidence="2" type="ORF">EMO89_02055</name>
</gene>
<dbReference type="RefSeq" id="WP_150380877.1">
    <property type="nucleotide sequence ID" value="NZ_RZUI01000002.1"/>
</dbReference>
<dbReference type="PROSITE" id="PS50043">
    <property type="entry name" value="HTH_LUXR_2"/>
    <property type="match status" value="1"/>
</dbReference>
<dbReference type="OrthoDB" id="161302at2"/>
<evidence type="ECO:0000313" key="3">
    <source>
        <dbReference type="Proteomes" id="UP000412028"/>
    </source>
</evidence>
<dbReference type="SUPFAM" id="SSF46894">
    <property type="entry name" value="C-terminal effector domain of the bipartite response regulators"/>
    <property type="match status" value="1"/>
</dbReference>
<reference evidence="2 3" key="1">
    <citation type="journal article" date="2019" name="Syst. Appl. Microbiol.">
        <title>Characterization of Bifidobacterium species in feaces of the Egyptian fruit bat: Description of B. vespertilionis sp. nov. and B. rousetti sp. nov.</title>
        <authorList>
            <person name="Modesto M."/>
            <person name="Satti M."/>
            <person name="Watanabe K."/>
            <person name="Puglisi E."/>
            <person name="Morelli L."/>
            <person name="Huang C.-H."/>
            <person name="Liou J.-S."/>
            <person name="Miyashita M."/>
            <person name="Tamura T."/>
            <person name="Saito S."/>
            <person name="Mori K."/>
            <person name="Huang L."/>
            <person name="Sciavilla P."/>
            <person name="Sandri C."/>
            <person name="Spiezio C."/>
            <person name="Vitali F."/>
            <person name="Cavalieri D."/>
            <person name="Perpetuini G."/>
            <person name="Tofalo R."/>
            <person name="Bonetti A."/>
            <person name="Arita M."/>
            <person name="Mattarelli P."/>
        </authorList>
    </citation>
    <scope>NUCLEOTIDE SEQUENCE [LARGE SCALE GENOMIC DNA]</scope>
    <source>
        <strain evidence="2 3">RST7</strain>
    </source>
</reference>
<dbReference type="InterPro" id="IPR016032">
    <property type="entry name" value="Sig_transdc_resp-reg_C-effctor"/>
</dbReference>
<proteinExistence type="predicted"/>
<dbReference type="Gene3D" id="1.10.10.10">
    <property type="entry name" value="Winged helix-like DNA-binding domain superfamily/Winged helix DNA-binding domain"/>
    <property type="match status" value="1"/>
</dbReference>
<evidence type="ECO:0000259" key="1">
    <source>
        <dbReference type="PROSITE" id="PS50043"/>
    </source>
</evidence>
<dbReference type="EMBL" id="RZUI01000002">
    <property type="protein sequence ID" value="KAA8831710.1"/>
    <property type="molecule type" value="Genomic_DNA"/>
</dbReference>
<organism evidence="2 3">
    <name type="scientific">Bifidobacterium tissieri</name>
    <dbReference type="NCBI Taxonomy" id="1630162"/>
    <lineage>
        <taxon>Bacteria</taxon>
        <taxon>Bacillati</taxon>
        <taxon>Actinomycetota</taxon>
        <taxon>Actinomycetes</taxon>
        <taxon>Bifidobacteriales</taxon>
        <taxon>Bifidobacteriaceae</taxon>
        <taxon>Bifidobacterium</taxon>
    </lineage>
</organism>
<accession>A0A5M9ZVW4</accession>
<dbReference type="Proteomes" id="UP000412028">
    <property type="component" value="Unassembled WGS sequence"/>
</dbReference>
<name>A0A5M9ZVW4_9BIFI</name>
<dbReference type="Pfam" id="PF00196">
    <property type="entry name" value="GerE"/>
    <property type="match status" value="1"/>
</dbReference>
<dbReference type="InterPro" id="IPR000792">
    <property type="entry name" value="Tscrpt_reg_LuxR_C"/>
</dbReference>
<evidence type="ECO:0000313" key="2">
    <source>
        <dbReference type="EMBL" id="KAA8831710.1"/>
    </source>
</evidence>